<evidence type="ECO:0000259" key="2">
    <source>
        <dbReference type="PROSITE" id="PS50263"/>
    </source>
</evidence>
<dbReference type="OrthoDB" id="9811121at2"/>
<dbReference type="InterPro" id="IPR045254">
    <property type="entry name" value="Nit1/2_C-N_Hydrolase"/>
</dbReference>
<feature type="domain" description="CN hydrolase" evidence="2">
    <location>
        <begin position="10"/>
        <end position="258"/>
    </location>
</feature>
<dbReference type="PROSITE" id="PS50263">
    <property type="entry name" value="CN_HYDROLASE"/>
    <property type="match status" value="1"/>
</dbReference>
<dbReference type="EMBL" id="SMGD01000003">
    <property type="protein sequence ID" value="TCK63214.1"/>
    <property type="molecule type" value="Genomic_DNA"/>
</dbReference>
<protein>
    <submittedName>
        <fullName evidence="3">Putative amidohydrolase</fullName>
    </submittedName>
</protein>
<dbReference type="InterPro" id="IPR003010">
    <property type="entry name" value="C-N_Hydrolase"/>
</dbReference>
<gene>
    <name evidence="3" type="ORF">EV690_0311</name>
</gene>
<evidence type="ECO:0000256" key="1">
    <source>
        <dbReference type="ARBA" id="ARBA00022801"/>
    </source>
</evidence>
<dbReference type="SUPFAM" id="SSF56317">
    <property type="entry name" value="Carbon-nitrogen hydrolase"/>
    <property type="match status" value="1"/>
</dbReference>
<dbReference type="RefSeq" id="WP_131911183.1">
    <property type="nucleotide sequence ID" value="NZ_OU594967.1"/>
</dbReference>
<keyword evidence="4" id="KW-1185">Reference proteome</keyword>
<dbReference type="InterPro" id="IPR036526">
    <property type="entry name" value="C-N_Hydrolase_sf"/>
</dbReference>
<reference evidence="3 4" key="1">
    <citation type="submission" date="2019-03" db="EMBL/GenBank/DDBJ databases">
        <title>Genomic Encyclopedia of Type Strains, Phase IV (KMG-IV): sequencing the most valuable type-strain genomes for metagenomic binning, comparative biology and taxonomic classification.</title>
        <authorList>
            <person name="Goeker M."/>
        </authorList>
    </citation>
    <scope>NUCLEOTIDE SEQUENCE [LARGE SCALE GENOMIC DNA]</scope>
    <source>
        <strain evidence="3 4">DSM 18577</strain>
    </source>
</reference>
<keyword evidence="1 3" id="KW-0378">Hydrolase</keyword>
<name>A0A4R1KF28_9GAMM</name>
<dbReference type="Pfam" id="PF00795">
    <property type="entry name" value="CN_hydrolase"/>
    <property type="match status" value="1"/>
</dbReference>
<organism evidence="3 4">
    <name type="scientific">Celerinatantimonas diazotrophica</name>
    <dbReference type="NCBI Taxonomy" id="412034"/>
    <lineage>
        <taxon>Bacteria</taxon>
        <taxon>Pseudomonadati</taxon>
        <taxon>Pseudomonadota</taxon>
        <taxon>Gammaproteobacteria</taxon>
        <taxon>Celerinatantimonadaceae</taxon>
        <taxon>Celerinatantimonas</taxon>
    </lineage>
</organism>
<dbReference type="Proteomes" id="UP000295565">
    <property type="component" value="Unassembled WGS sequence"/>
</dbReference>
<dbReference type="PANTHER" id="PTHR23088:SF27">
    <property type="entry name" value="DEAMINATED GLUTATHIONE AMIDASE"/>
    <property type="match status" value="1"/>
</dbReference>
<accession>A0A4R1KF28</accession>
<comment type="caution">
    <text evidence="3">The sequence shown here is derived from an EMBL/GenBank/DDBJ whole genome shotgun (WGS) entry which is preliminary data.</text>
</comment>
<dbReference type="CDD" id="cd07572">
    <property type="entry name" value="nit"/>
    <property type="match status" value="1"/>
</dbReference>
<proteinExistence type="predicted"/>
<evidence type="ECO:0000313" key="4">
    <source>
        <dbReference type="Proteomes" id="UP000295565"/>
    </source>
</evidence>
<dbReference type="AlphaFoldDB" id="A0A4R1KF28"/>
<sequence>MAQINPDQNWRLGALQMTSRLDLSANQAEIERLLAAYPPQPGDVLLLPENFAYLGVGADYSKIAEKTGEGPIQRWLAQLAKQHQITLIAGSLPTKVNGHKRCRASSLVFDSFGRYIGHYHKMHLFDVDLADNVGSYRESSRFIAGNHPKWFTCQQTKIGLSICFDLRFSYLYHWLASQGCEILLVPAAFTQLTGKAHWLTLLKARAIENQCYVVAAAQCGQHDDTRQSWGHSCIIDPWGTVIAQLEQQSGICYGKFDSQQVRSLRARMPVKPHSHLTISWSK</sequence>
<dbReference type="PANTHER" id="PTHR23088">
    <property type="entry name" value="NITRILASE-RELATED"/>
    <property type="match status" value="1"/>
</dbReference>
<dbReference type="Gene3D" id="3.60.110.10">
    <property type="entry name" value="Carbon-nitrogen hydrolase"/>
    <property type="match status" value="1"/>
</dbReference>
<dbReference type="GO" id="GO:0016811">
    <property type="term" value="F:hydrolase activity, acting on carbon-nitrogen (but not peptide) bonds, in linear amides"/>
    <property type="evidence" value="ECO:0007669"/>
    <property type="project" value="InterPro"/>
</dbReference>
<evidence type="ECO:0000313" key="3">
    <source>
        <dbReference type="EMBL" id="TCK63214.1"/>
    </source>
</evidence>